<dbReference type="NCBIfam" id="NF002270">
    <property type="entry name" value="PRK01202.1"/>
    <property type="match status" value="1"/>
</dbReference>
<comment type="cofactor">
    <cofactor evidence="3">
        <name>(R)-lipoate</name>
        <dbReference type="ChEBI" id="CHEBI:83088"/>
    </cofactor>
    <text evidence="3">Binds 1 lipoyl cofactor covalently.</text>
</comment>
<dbReference type="PROSITE" id="PS00189">
    <property type="entry name" value="LIPOYL"/>
    <property type="match status" value="1"/>
</dbReference>
<dbReference type="Proteomes" id="UP001194469">
    <property type="component" value="Unassembled WGS sequence"/>
</dbReference>
<dbReference type="Gene3D" id="2.40.50.100">
    <property type="match status" value="1"/>
</dbReference>
<proteinExistence type="inferred from homology"/>
<evidence type="ECO:0000313" key="6">
    <source>
        <dbReference type="Proteomes" id="UP001194469"/>
    </source>
</evidence>
<comment type="function">
    <text evidence="3">The glycine cleavage system catalyzes the degradation of glycine. The H protein shuttles the methylamine group of glycine from the P protein to the T protein.</text>
</comment>
<dbReference type="NCBIfam" id="TIGR00527">
    <property type="entry name" value="gcvH"/>
    <property type="match status" value="1"/>
</dbReference>
<evidence type="ECO:0000256" key="1">
    <source>
        <dbReference type="ARBA" id="ARBA00009249"/>
    </source>
</evidence>
<sequence length="127" mass="13410">MSIPADLLYTDTHEWVRIEGDEAVIGITQFAQEQLGDLTFVDLPAVGDTLATGQEMGSVESVKAASELYSPLAGTVSAVNDALSGAPELVNQSPYTDGWMVRVKLSATPEGLLSAADYEAVVAREAH</sequence>
<dbReference type="InterPro" id="IPR011053">
    <property type="entry name" value="Single_hybrid_motif"/>
</dbReference>
<dbReference type="Pfam" id="PF01597">
    <property type="entry name" value="GCV_H"/>
    <property type="match status" value="1"/>
</dbReference>
<dbReference type="InterPro" id="IPR017453">
    <property type="entry name" value="GCV_H_sub"/>
</dbReference>
<organism evidence="5 6">
    <name type="scientific">Nitratidesulfovibrio oxamicus</name>
    <dbReference type="NCBI Taxonomy" id="32016"/>
    <lineage>
        <taxon>Bacteria</taxon>
        <taxon>Pseudomonadati</taxon>
        <taxon>Thermodesulfobacteriota</taxon>
        <taxon>Desulfovibrionia</taxon>
        <taxon>Desulfovibrionales</taxon>
        <taxon>Desulfovibrionaceae</taxon>
        <taxon>Nitratidesulfovibrio</taxon>
    </lineage>
</organism>
<dbReference type="EMBL" id="VRYY01000807">
    <property type="protein sequence ID" value="MBG3878989.1"/>
    <property type="molecule type" value="Genomic_DNA"/>
</dbReference>
<feature type="domain" description="Lipoyl-binding" evidence="4">
    <location>
        <begin position="22"/>
        <end position="104"/>
    </location>
</feature>
<comment type="subunit">
    <text evidence="3">The glycine cleavage system is composed of four proteins: P, T, L and H.</text>
</comment>
<dbReference type="PANTHER" id="PTHR11715">
    <property type="entry name" value="GLYCINE CLEAVAGE SYSTEM H PROTEIN"/>
    <property type="match status" value="1"/>
</dbReference>
<name>A0ABS0J9C9_9BACT</name>
<accession>A0ABS0J9C9</accession>
<comment type="caution">
    <text evidence="5">The sequence shown here is derived from an EMBL/GenBank/DDBJ whole genome shotgun (WGS) entry which is preliminary data.</text>
</comment>
<feature type="modified residue" description="N6-lipoyllysine" evidence="3">
    <location>
        <position position="63"/>
    </location>
</feature>
<dbReference type="InterPro" id="IPR000089">
    <property type="entry name" value="Biotin_lipoyl"/>
</dbReference>
<dbReference type="PROSITE" id="PS50968">
    <property type="entry name" value="BIOTINYL_LIPOYL"/>
    <property type="match status" value="1"/>
</dbReference>
<evidence type="ECO:0000256" key="2">
    <source>
        <dbReference type="ARBA" id="ARBA00022823"/>
    </source>
</evidence>
<dbReference type="SUPFAM" id="SSF51230">
    <property type="entry name" value="Single hybrid motif"/>
    <property type="match status" value="1"/>
</dbReference>
<dbReference type="InterPro" id="IPR002930">
    <property type="entry name" value="GCV_H"/>
</dbReference>
<evidence type="ECO:0000256" key="3">
    <source>
        <dbReference type="HAMAP-Rule" id="MF_00272"/>
    </source>
</evidence>
<dbReference type="RefSeq" id="WP_012611378.1">
    <property type="nucleotide sequence ID" value="NZ_VRYY01000807.1"/>
</dbReference>
<dbReference type="CDD" id="cd06848">
    <property type="entry name" value="GCS_H"/>
    <property type="match status" value="1"/>
</dbReference>
<keyword evidence="2 3" id="KW-0450">Lipoyl</keyword>
<evidence type="ECO:0000313" key="5">
    <source>
        <dbReference type="EMBL" id="MBG3878989.1"/>
    </source>
</evidence>
<gene>
    <name evidence="3 5" type="primary">gcvH</name>
    <name evidence="5" type="ORF">FVW20_18820</name>
</gene>
<evidence type="ECO:0000259" key="4">
    <source>
        <dbReference type="PROSITE" id="PS50968"/>
    </source>
</evidence>
<dbReference type="HAMAP" id="MF_00272">
    <property type="entry name" value="GcvH"/>
    <property type="match status" value="1"/>
</dbReference>
<dbReference type="InterPro" id="IPR003016">
    <property type="entry name" value="2-oxoA_DH_lipoyl-BS"/>
</dbReference>
<reference evidence="5 6" key="1">
    <citation type="submission" date="2019-08" db="EMBL/GenBank/DDBJ databases">
        <authorList>
            <person name="Luo N."/>
        </authorList>
    </citation>
    <scope>NUCLEOTIDE SEQUENCE [LARGE SCALE GENOMIC DNA]</scope>
    <source>
        <strain evidence="5 6">NCIMB 9442</strain>
    </source>
</reference>
<dbReference type="InterPro" id="IPR033753">
    <property type="entry name" value="GCV_H/Fam206"/>
</dbReference>
<comment type="similarity">
    <text evidence="1 3">Belongs to the GcvH family.</text>
</comment>
<dbReference type="PANTHER" id="PTHR11715:SF3">
    <property type="entry name" value="GLYCINE CLEAVAGE SYSTEM H PROTEIN-RELATED"/>
    <property type="match status" value="1"/>
</dbReference>
<protein>
    <recommendedName>
        <fullName evidence="3">Glycine cleavage system H protein</fullName>
    </recommendedName>
</protein>
<keyword evidence="6" id="KW-1185">Reference proteome</keyword>